<accession>A0A8C0W8E4</accession>
<dbReference type="Ensembl" id="ENSCCNT00000005534.1">
    <property type="protein sequence ID" value="ENSCCNP00000004220.1"/>
    <property type="gene ID" value="ENSCCNG00000004474.1"/>
</dbReference>
<organism evidence="1">
    <name type="scientific">Castor canadensis</name>
    <name type="common">American beaver</name>
    <dbReference type="NCBI Taxonomy" id="51338"/>
    <lineage>
        <taxon>Eukaryota</taxon>
        <taxon>Metazoa</taxon>
        <taxon>Chordata</taxon>
        <taxon>Craniata</taxon>
        <taxon>Vertebrata</taxon>
        <taxon>Euteleostomi</taxon>
        <taxon>Mammalia</taxon>
        <taxon>Eutheria</taxon>
        <taxon>Euarchontoglires</taxon>
        <taxon>Glires</taxon>
        <taxon>Rodentia</taxon>
        <taxon>Castorimorpha</taxon>
        <taxon>Castoridae</taxon>
        <taxon>Castor</taxon>
    </lineage>
</organism>
<protein>
    <submittedName>
        <fullName evidence="1">Uncharacterized protein</fullName>
    </submittedName>
</protein>
<evidence type="ECO:0000313" key="1">
    <source>
        <dbReference type="Ensembl" id="ENSCCNP00000004199.1"/>
    </source>
</evidence>
<reference evidence="1" key="1">
    <citation type="submission" date="2023-09" db="UniProtKB">
        <authorList>
            <consortium name="Ensembl"/>
        </authorList>
    </citation>
    <scope>IDENTIFICATION</scope>
</reference>
<name>A0A8C0W8E4_CASCN</name>
<dbReference type="AlphaFoldDB" id="A0A8C0W8E4"/>
<sequence length="69" mass="7925">ISSLFLSISLARWYSTQCKKMAVFRSGKGLSPRTKSAGTLILNFTVCRTIRNKRLLIKPLCSRLWSQYK</sequence>
<proteinExistence type="predicted"/>
<dbReference type="Ensembl" id="ENSCCNT00000005504.1">
    <property type="protein sequence ID" value="ENSCCNP00000004199.1"/>
    <property type="gene ID" value="ENSCCNG00000004452.1"/>
</dbReference>